<gene>
    <name evidence="2" type="ORF">E2C01_084671</name>
</gene>
<proteinExistence type="predicted"/>
<dbReference type="Proteomes" id="UP000324222">
    <property type="component" value="Unassembled WGS sequence"/>
</dbReference>
<dbReference type="AlphaFoldDB" id="A0A5B7J5F9"/>
<comment type="caution">
    <text evidence="2">The sequence shown here is derived from an EMBL/GenBank/DDBJ whole genome shotgun (WGS) entry which is preliminary data.</text>
</comment>
<keyword evidence="3" id="KW-1185">Reference proteome</keyword>
<evidence type="ECO:0000313" key="3">
    <source>
        <dbReference type="Proteomes" id="UP000324222"/>
    </source>
</evidence>
<feature type="compositionally biased region" description="Basic and acidic residues" evidence="1">
    <location>
        <begin position="46"/>
        <end position="64"/>
    </location>
</feature>
<organism evidence="2 3">
    <name type="scientific">Portunus trituberculatus</name>
    <name type="common">Swimming crab</name>
    <name type="synonym">Neptunus trituberculatus</name>
    <dbReference type="NCBI Taxonomy" id="210409"/>
    <lineage>
        <taxon>Eukaryota</taxon>
        <taxon>Metazoa</taxon>
        <taxon>Ecdysozoa</taxon>
        <taxon>Arthropoda</taxon>
        <taxon>Crustacea</taxon>
        <taxon>Multicrustacea</taxon>
        <taxon>Malacostraca</taxon>
        <taxon>Eumalacostraca</taxon>
        <taxon>Eucarida</taxon>
        <taxon>Decapoda</taxon>
        <taxon>Pleocyemata</taxon>
        <taxon>Brachyura</taxon>
        <taxon>Eubrachyura</taxon>
        <taxon>Portunoidea</taxon>
        <taxon>Portunidae</taxon>
        <taxon>Portuninae</taxon>
        <taxon>Portunus</taxon>
    </lineage>
</organism>
<accession>A0A5B7J5F9</accession>
<evidence type="ECO:0000256" key="1">
    <source>
        <dbReference type="SAM" id="MobiDB-lite"/>
    </source>
</evidence>
<sequence length="75" mass="8993">MRYVNATSHSNFSGYELQLWREFGAPRHQRRHGSLRRGSVPPWACGEKEGRKERRMEESKEEGKKRKRQQQHLSK</sequence>
<feature type="compositionally biased region" description="Basic residues" evidence="1">
    <location>
        <begin position="65"/>
        <end position="75"/>
    </location>
</feature>
<reference evidence="2 3" key="1">
    <citation type="submission" date="2019-05" db="EMBL/GenBank/DDBJ databases">
        <title>Another draft genome of Portunus trituberculatus and its Hox gene families provides insights of decapod evolution.</title>
        <authorList>
            <person name="Jeong J.-H."/>
            <person name="Song I."/>
            <person name="Kim S."/>
            <person name="Choi T."/>
            <person name="Kim D."/>
            <person name="Ryu S."/>
            <person name="Kim W."/>
        </authorList>
    </citation>
    <scope>NUCLEOTIDE SEQUENCE [LARGE SCALE GENOMIC DNA]</scope>
    <source>
        <tissue evidence="2">Muscle</tissue>
    </source>
</reference>
<feature type="region of interest" description="Disordered" evidence="1">
    <location>
        <begin position="27"/>
        <end position="75"/>
    </location>
</feature>
<name>A0A5B7J5F9_PORTR</name>
<dbReference type="EMBL" id="VSRR010081928">
    <property type="protein sequence ID" value="MPC89713.1"/>
    <property type="molecule type" value="Genomic_DNA"/>
</dbReference>
<evidence type="ECO:0000313" key="2">
    <source>
        <dbReference type="EMBL" id="MPC89713.1"/>
    </source>
</evidence>
<protein>
    <submittedName>
        <fullName evidence="2">Uncharacterized protein</fullName>
    </submittedName>
</protein>